<dbReference type="PROSITE" id="PS50240">
    <property type="entry name" value="TRYPSIN_DOM"/>
    <property type="match status" value="1"/>
</dbReference>
<dbReference type="CDD" id="cd00190">
    <property type="entry name" value="Tryp_SPc"/>
    <property type="match status" value="1"/>
</dbReference>
<accession>A0A6J8DS05</accession>
<evidence type="ECO:0000259" key="2">
    <source>
        <dbReference type="PROSITE" id="PS50240"/>
    </source>
</evidence>
<evidence type="ECO:0000313" key="4">
    <source>
        <dbReference type="Proteomes" id="UP000507470"/>
    </source>
</evidence>
<feature type="domain" description="Peptidase S1" evidence="2">
    <location>
        <begin position="1"/>
        <end position="188"/>
    </location>
</feature>
<keyword evidence="1" id="KW-1015">Disulfide bond</keyword>
<evidence type="ECO:0000256" key="1">
    <source>
        <dbReference type="ARBA" id="ARBA00023157"/>
    </source>
</evidence>
<dbReference type="SUPFAM" id="SSF50494">
    <property type="entry name" value="Trypsin-like serine proteases"/>
    <property type="match status" value="1"/>
</dbReference>
<dbReference type="InterPro" id="IPR001254">
    <property type="entry name" value="Trypsin_dom"/>
</dbReference>
<keyword evidence="4" id="KW-1185">Reference proteome</keyword>
<dbReference type="Pfam" id="PF00089">
    <property type="entry name" value="Trypsin"/>
    <property type="match status" value="1"/>
</dbReference>
<organism evidence="3 4">
    <name type="scientific">Mytilus coruscus</name>
    <name type="common">Sea mussel</name>
    <dbReference type="NCBI Taxonomy" id="42192"/>
    <lineage>
        <taxon>Eukaryota</taxon>
        <taxon>Metazoa</taxon>
        <taxon>Spiralia</taxon>
        <taxon>Lophotrochozoa</taxon>
        <taxon>Mollusca</taxon>
        <taxon>Bivalvia</taxon>
        <taxon>Autobranchia</taxon>
        <taxon>Pteriomorphia</taxon>
        <taxon>Mytilida</taxon>
        <taxon>Mytiloidea</taxon>
        <taxon>Mytilidae</taxon>
        <taxon>Mytilinae</taxon>
        <taxon>Mytilus</taxon>
    </lineage>
</organism>
<dbReference type="InterPro" id="IPR009003">
    <property type="entry name" value="Peptidase_S1_PA"/>
</dbReference>
<dbReference type="AlphaFoldDB" id="A0A6J8DS05"/>
<dbReference type="GO" id="GO:0004252">
    <property type="term" value="F:serine-type endopeptidase activity"/>
    <property type="evidence" value="ECO:0007669"/>
    <property type="project" value="InterPro"/>
</dbReference>
<dbReference type="Proteomes" id="UP000507470">
    <property type="component" value="Unassembled WGS sequence"/>
</dbReference>
<dbReference type="SMART" id="SM00020">
    <property type="entry name" value="Tryp_SPc"/>
    <property type="match status" value="1"/>
</dbReference>
<reference evidence="3 4" key="1">
    <citation type="submission" date="2020-06" db="EMBL/GenBank/DDBJ databases">
        <authorList>
            <person name="Li R."/>
            <person name="Bekaert M."/>
        </authorList>
    </citation>
    <scope>NUCLEOTIDE SEQUENCE [LARGE SCALE GENOMIC DNA]</scope>
    <source>
        <strain evidence="4">wild</strain>
    </source>
</reference>
<name>A0A6J8DS05_MYTCO</name>
<dbReference type="Gene3D" id="2.40.10.10">
    <property type="entry name" value="Trypsin-like serine proteases"/>
    <property type="match status" value="3"/>
</dbReference>
<dbReference type="GO" id="GO:0006508">
    <property type="term" value="P:proteolysis"/>
    <property type="evidence" value="ECO:0007669"/>
    <property type="project" value="InterPro"/>
</dbReference>
<protein>
    <recommendedName>
        <fullName evidence="2">Peptidase S1 domain-containing protein</fullName>
    </recommendedName>
</protein>
<dbReference type="InterPro" id="IPR043504">
    <property type="entry name" value="Peptidase_S1_PA_chymotrypsin"/>
</dbReference>
<proteinExistence type="predicted"/>
<dbReference type="EMBL" id="CACVKT020007797">
    <property type="protein sequence ID" value="CAC5410745.1"/>
    <property type="molecule type" value="Genomic_DNA"/>
</dbReference>
<sequence>MSRMFVVDVGCSTERATNPADWKADVGVHSRASMEPNQKEYGIQEIIQNPGFNFQFLDDDIAILKTAWPIELNDYVQPICLTTENSELKVGQECVVIGWGADVQGGSPVDRLHEVYKPIIADVDCTNALSVFGYNNNSMLCAGNLVQGGVDACSVRISSWGFGCAQPGYPGVYNEVYTFLQWIHDNTHTSVGGPIVG</sequence>
<gene>
    <name evidence="3" type="ORF">MCOR_43910</name>
</gene>
<dbReference type="PANTHER" id="PTHR24252:SF7">
    <property type="entry name" value="HYALIN"/>
    <property type="match status" value="1"/>
</dbReference>
<dbReference type="PANTHER" id="PTHR24252">
    <property type="entry name" value="ACROSIN-RELATED"/>
    <property type="match status" value="1"/>
</dbReference>
<evidence type="ECO:0000313" key="3">
    <source>
        <dbReference type="EMBL" id="CAC5410745.1"/>
    </source>
</evidence>
<dbReference type="OrthoDB" id="10012881at2759"/>